<evidence type="ECO:0000256" key="1">
    <source>
        <dbReference type="SAM" id="MobiDB-lite"/>
    </source>
</evidence>
<name>A0A0P9P1P3_9PSED</name>
<accession>A0A0P9P1P3</accession>
<comment type="caution">
    <text evidence="2">The sequence shown here is derived from an EMBL/GenBank/DDBJ whole genome shotgun (WGS) entry which is preliminary data.</text>
</comment>
<gene>
    <name evidence="2" type="ORF">ALO75_05395</name>
</gene>
<reference evidence="2 3" key="1">
    <citation type="submission" date="2015-09" db="EMBL/GenBank/DDBJ databases">
        <title>Genome announcement of multiple Pseudomonas syringae strains.</title>
        <authorList>
            <person name="Thakur S."/>
            <person name="Wang P.W."/>
            <person name="Gong Y."/>
            <person name="Weir B.S."/>
            <person name="Guttman D.S."/>
        </authorList>
    </citation>
    <scope>NUCLEOTIDE SEQUENCE [LARGE SCALE GENOMIC DNA]</scope>
    <source>
        <strain evidence="2 3">ICMP17001</strain>
    </source>
</reference>
<organism evidence="2 3">
    <name type="scientific">Pseudomonas syringae pv. coryli</name>
    <dbReference type="NCBI Taxonomy" id="317659"/>
    <lineage>
        <taxon>Bacteria</taxon>
        <taxon>Pseudomonadati</taxon>
        <taxon>Pseudomonadota</taxon>
        <taxon>Gammaproteobacteria</taxon>
        <taxon>Pseudomonadales</taxon>
        <taxon>Pseudomonadaceae</taxon>
        <taxon>Pseudomonas</taxon>
    </lineage>
</organism>
<dbReference type="AlphaFoldDB" id="A0A0P9P1P3"/>
<protein>
    <submittedName>
        <fullName evidence="2">Uncharacterized protein</fullName>
    </submittedName>
</protein>
<keyword evidence="3" id="KW-1185">Reference proteome</keyword>
<evidence type="ECO:0000313" key="2">
    <source>
        <dbReference type="EMBL" id="KPX10489.1"/>
    </source>
</evidence>
<dbReference type="Proteomes" id="UP000051335">
    <property type="component" value="Unassembled WGS sequence"/>
</dbReference>
<feature type="compositionally biased region" description="Low complexity" evidence="1">
    <location>
        <begin position="309"/>
        <end position="321"/>
    </location>
</feature>
<proteinExistence type="predicted"/>
<dbReference type="EMBL" id="LJQC01000080">
    <property type="protein sequence ID" value="KPX10489.1"/>
    <property type="molecule type" value="Genomic_DNA"/>
</dbReference>
<feature type="region of interest" description="Disordered" evidence="1">
    <location>
        <begin position="297"/>
        <end position="323"/>
    </location>
</feature>
<evidence type="ECO:0000313" key="3">
    <source>
        <dbReference type="Proteomes" id="UP000051335"/>
    </source>
</evidence>
<sequence length="385" mass="41469">MQRGTDGTRPVIEYRDIDTGREHFLQAWQFTLDTVHGVDNVGARLAEDGDVDALLIAGPRLDVGVFRARDYPCHILELDGCAVLVGNNQLRVVLRLEQLVVGGQGRNTVLAVQGTLGQVQAGLLHRQANVRQGQPQRSQFLGGGLDTNRRTLLTGDVYLAHPFDLAELARQNSFGDVAQFCAGDQAGTHAENQHRAVGRVDLAPRRQVGQVGRQASGCGIDGGLDFLGRSVDAFVEGELQGQVGGAQCAAGGHLGHARYRAELHFQWRGNRRRHGLGAGAGELCGDLNGREFRFRQRRDRQSRKGNDPQQYQCEGQQQGGHRVVDAPRRHRAPAVHRAGSTCALATSAAGAVITSTVAPGRSRDWPSLTSTSPARGPLISVCSLS</sequence>